<reference evidence="7" key="1">
    <citation type="submission" date="2018-05" db="EMBL/GenBank/DDBJ databases">
        <authorList>
            <person name="Lanie J.A."/>
            <person name="Ng W.-L."/>
            <person name="Kazmierczak K.M."/>
            <person name="Andrzejewski T.M."/>
            <person name="Davidsen T.M."/>
            <person name="Wayne K.J."/>
            <person name="Tettelin H."/>
            <person name="Glass J.I."/>
            <person name="Rusch D."/>
            <person name="Podicherti R."/>
            <person name="Tsui H.-C.T."/>
            <person name="Winkler M.E."/>
        </authorList>
    </citation>
    <scope>NUCLEOTIDE SEQUENCE</scope>
</reference>
<feature type="transmembrane region" description="Helical" evidence="6">
    <location>
        <begin position="37"/>
        <end position="56"/>
    </location>
</feature>
<gene>
    <name evidence="7" type="ORF">METZ01_LOCUS211189</name>
</gene>
<organism evidence="7">
    <name type="scientific">marine metagenome</name>
    <dbReference type="NCBI Taxonomy" id="408172"/>
    <lineage>
        <taxon>unclassified sequences</taxon>
        <taxon>metagenomes</taxon>
        <taxon>ecological metagenomes</taxon>
    </lineage>
</organism>
<evidence type="ECO:0000256" key="2">
    <source>
        <dbReference type="ARBA" id="ARBA00022475"/>
    </source>
</evidence>
<feature type="transmembrane region" description="Helical" evidence="6">
    <location>
        <begin position="114"/>
        <end position="135"/>
    </location>
</feature>
<protein>
    <recommendedName>
        <fullName evidence="8">Flippase-like domain-containing protein</fullName>
    </recommendedName>
</protein>
<sequence length="316" mass="35620">MKIINKIIVIIIAVVGLYAAFFIASDIRTVYDKISSFKIEFLLVIIPLVTTGWFVLFARWHLLLKNSKIFIPKKDSLLIFFSGFALTIIPGKVGELIKSQLLKTKFDVPRSKTVPIVMLEQFYTLIGLVIVSFFGIWFFELGVYVIGFFTALLIFAFILISSKKVFNKLITIFEKRKFTSRFVEPLSSSYDTIKKTTRGPITFYATALTVIFWFIEAVVVYLVLLSFGIENIEFLKVIPTYATSLMLGFLSFLPMGLGVVEGSLASFFSLQGIEVSLSLTIVIIIRIFTRWYGVAVGFVALRLSGGLTFDEESAKT</sequence>
<dbReference type="AlphaFoldDB" id="A0A382F6M1"/>
<dbReference type="GO" id="GO:0005886">
    <property type="term" value="C:plasma membrane"/>
    <property type="evidence" value="ECO:0007669"/>
    <property type="project" value="UniProtKB-SubCell"/>
</dbReference>
<dbReference type="NCBIfam" id="TIGR00374">
    <property type="entry name" value="flippase-like domain"/>
    <property type="match status" value="1"/>
</dbReference>
<dbReference type="Pfam" id="PF03706">
    <property type="entry name" value="LPG_synthase_TM"/>
    <property type="match status" value="1"/>
</dbReference>
<accession>A0A382F6M1</accession>
<comment type="subcellular location">
    <subcellularLocation>
        <location evidence="1">Cell membrane</location>
        <topology evidence="1">Multi-pass membrane protein</topology>
    </subcellularLocation>
</comment>
<evidence type="ECO:0000256" key="1">
    <source>
        <dbReference type="ARBA" id="ARBA00004651"/>
    </source>
</evidence>
<evidence type="ECO:0000313" key="7">
    <source>
        <dbReference type="EMBL" id="SVB58335.1"/>
    </source>
</evidence>
<feature type="transmembrane region" description="Helical" evidence="6">
    <location>
        <begin position="241"/>
        <end position="260"/>
    </location>
</feature>
<proteinExistence type="predicted"/>
<keyword evidence="5 6" id="KW-0472">Membrane</keyword>
<feature type="transmembrane region" description="Helical" evidence="6">
    <location>
        <begin position="141"/>
        <end position="160"/>
    </location>
</feature>
<dbReference type="EMBL" id="UINC01048153">
    <property type="protein sequence ID" value="SVB58335.1"/>
    <property type="molecule type" value="Genomic_DNA"/>
</dbReference>
<evidence type="ECO:0000256" key="6">
    <source>
        <dbReference type="SAM" id="Phobius"/>
    </source>
</evidence>
<evidence type="ECO:0000256" key="3">
    <source>
        <dbReference type="ARBA" id="ARBA00022692"/>
    </source>
</evidence>
<dbReference type="PANTHER" id="PTHR39087:SF2">
    <property type="entry name" value="UPF0104 MEMBRANE PROTEIN MJ1595"/>
    <property type="match status" value="1"/>
</dbReference>
<feature type="transmembrane region" description="Helical" evidence="6">
    <location>
        <begin position="76"/>
        <end position="93"/>
    </location>
</feature>
<feature type="transmembrane region" description="Helical" evidence="6">
    <location>
        <begin position="203"/>
        <end position="229"/>
    </location>
</feature>
<dbReference type="InterPro" id="IPR022791">
    <property type="entry name" value="L-PG_synthase/AglD"/>
</dbReference>
<keyword evidence="3 6" id="KW-0812">Transmembrane</keyword>
<feature type="transmembrane region" description="Helical" evidence="6">
    <location>
        <begin position="6"/>
        <end position="25"/>
    </location>
</feature>
<dbReference type="PANTHER" id="PTHR39087">
    <property type="entry name" value="UPF0104 MEMBRANE PROTEIN MJ1595"/>
    <property type="match status" value="1"/>
</dbReference>
<keyword evidence="2" id="KW-1003">Cell membrane</keyword>
<evidence type="ECO:0000256" key="4">
    <source>
        <dbReference type="ARBA" id="ARBA00022989"/>
    </source>
</evidence>
<evidence type="ECO:0008006" key="8">
    <source>
        <dbReference type="Google" id="ProtNLM"/>
    </source>
</evidence>
<evidence type="ECO:0000256" key="5">
    <source>
        <dbReference type="ARBA" id="ARBA00023136"/>
    </source>
</evidence>
<name>A0A382F6M1_9ZZZZ</name>
<keyword evidence="4 6" id="KW-1133">Transmembrane helix</keyword>